<feature type="signal peptide" evidence="7">
    <location>
        <begin position="1"/>
        <end position="20"/>
    </location>
</feature>
<keyword evidence="5 6" id="KW-0472">Membrane</keyword>
<dbReference type="PANTHER" id="PTHR12471:SF4">
    <property type="entry name" value="AGAP001624-PA"/>
    <property type="match status" value="1"/>
</dbReference>
<dbReference type="InterPro" id="IPR046755">
    <property type="entry name" value="VAS1_LD"/>
</dbReference>
<dbReference type="Gene3D" id="2.40.160.110">
    <property type="match status" value="1"/>
</dbReference>
<evidence type="ECO:0000256" key="2">
    <source>
        <dbReference type="ARBA" id="ARBA00009037"/>
    </source>
</evidence>
<comment type="caution">
    <text evidence="10">The sequence shown here is derived from an EMBL/GenBank/DDBJ whole genome shotgun (WGS) entry which is preliminary data.</text>
</comment>
<accession>A0AAN7PSX5</accession>
<dbReference type="EMBL" id="JARPUR010000005">
    <property type="protein sequence ID" value="KAK4875017.1"/>
    <property type="molecule type" value="Genomic_DNA"/>
</dbReference>
<comment type="similarity">
    <text evidence="2">Belongs to the vacuolar ATPase subunit S1 family.</text>
</comment>
<evidence type="ECO:0000256" key="4">
    <source>
        <dbReference type="ARBA" id="ARBA00022989"/>
    </source>
</evidence>
<organism evidence="10 11">
    <name type="scientific">Aquatica leii</name>
    <dbReference type="NCBI Taxonomy" id="1421715"/>
    <lineage>
        <taxon>Eukaryota</taxon>
        <taxon>Metazoa</taxon>
        <taxon>Ecdysozoa</taxon>
        <taxon>Arthropoda</taxon>
        <taxon>Hexapoda</taxon>
        <taxon>Insecta</taxon>
        <taxon>Pterygota</taxon>
        <taxon>Neoptera</taxon>
        <taxon>Endopterygota</taxon>
        <taxon>Coleoptera</taxon>
        <taxon>Polyphaga</taxon>
        <taxon>Elateriformia</taxon>
        <taxon>Elateroidea</taxon>
        <taxon>Lampyridae</taxon>
        <taxon>Luciolinae</taxon>
        <taxon>Aquatica</taxon>
    </lineage>
</organism>
<evidence type="ECO:0000256" key="6">
    <source>
        <dbReference type="SAM" id="Phobius"/>
    </source>
</evidence>
<evidence type="ECO:0000259" key="9">
    <source>
        <dbReference type="Pfam" id="PF20520"/>
    </source>
</evidence>
<dbReference type="Pfam" id="PF20520">
    <property type="entry name" value="Ac45-VOA1_TM"/>
    <property type="match status" value="1"/>
</dbReference>
<dbReference type="AlphaFoldDB" id="A0AAN7PSX5"/>
<comment type="subcellular location">
    <subcellularLocation>
        <location evidence="1">Membrane</location>
        <topology evidence="1">Single-pass membrane protein</topology>
    </subcellularLocation>
</comment>
<evidence type="ECO:0000256" key="7">
    <source>
        <dbReference type="SAM" id="SignalP"/>
    </source>
</evidence>
<gene>
    <name evidence="10" type="ORF">RN001_011439</name>
</gene>
<dbReference type="Proteomes" id="UP001353858">
    <property type="component" value="Unassembled WGS sequence"/>
</dbReference>
<dbReference type="PANTHER" id="PTHR12471">
    <property type="entry name" value="VACUOLAR ATP SYNTHASE SUBUNIT S1"/>
    <property type="match status" value="1"/>
</dbReference>
<keyword evidence="11" id="KW-1185">Reference proteome</keyword>
<feature type="transmembrane region" description="Helical" evidence="6">
    <location>
        <begin position="297"/>
        <end position="318"/>
    </location>
</feature>
<evidence type="ECO:0000313" key="10">
    <source>
        <dbReference type="EMBL" id="KAK4875017.1"/>
    </source>
</evidence>
<feature type="domain" description="V-type proton ATPase subunit S1/VOA1 transmembrane" evidence="9">
    <location>
        <begin position="291"/>
        <end position="329"/>
    </location>
</feature>
<feature type="chain" id="PRO_5043023821" description="V-type proton ATPase subunit S1" evidence="7">
    <location>
        <begin position="21"/>
        <end position="341"/>
    </location>
</feature>
<dbReference type="InterPro" id="IPR046756">
    <property type="entry name" value="VAS1/VOA1_TM"/>
</dbReference>
<dbReference type="Pfam" id="PF05827">
    <property type="entry name" value="VAS1_LD"/>
    <property type="match status" value="1"/>
</dbReference>
<evidence type="ECO:0000313" key="11">
    <source>
        <dbReference type="Proteomes" id="UP001353858"/>
    </source>
</evidence>
<keyword evidence="7" id="KW-0732">Signal</keyword>
<protein>
    <recommendedName>
        <fullName evidence="12">V-type proton ATPase subunit S1</fullName>
    </recommendedName>
</protein>
<evidence type="ECO:0008006" key="12">
    <source>
        <dbReference type="Google" id="ProtNLM"/>
    </source>
</evidence>
<reference evidence="11" key="1">
    <citation type="submission" date="2023-01" db="EMBL/GenBank/DDBJ databases">
        <title>Key to firefly adult light organ development and bioluminescence: homeobox transcription factors regulate luciferase expression and transportation to peroxisome.</title>
        <authorList>
            <person name="Fu X."/>
        </authorList>
    </citation>
    <scope>NUCLEOTIDE SEQUENCE [LARGE SCALE GENOMIC DNA]</scope>
</reference>
<dbReference type="GO" id="GO:0033176">
    <property type="term" value="C:proton-transporting V-type ATPase complex"/>
    <property type="evidence" value="ECO:0007669"/>
    <property type="project" value="TreeGrafter"/>
</dbReference>
<dbReference type="GO" id="GO:0030641">
    <property type="term" value="P:regulation of cellular pH"/>
    <property type="evidence" value="ECO:0007669"/>
    <property type="project" value="TreeGrafter"/>
</dbReference>
<name>A0AAN7PSX5_9COLE</name>
<proteinExistence type="inferred from homology"/>
<dbReference type="InterPro" id="IPR008388">
    <property type="entry name" value="Ac45_acc_su"/>
</dbReference>
<evidence type="ECO:0000256" key="5">
    <source>
        <dbReference type="ARBA" id="ARBA00023136"/>
    </source>
</evidence>
<evidence type="ECO:0000256" key="1">
    <source>
        <dbReference type="ARBA" id="ARBA00004167"/>
    </source>
</evidence>
<evidence type="ECO:0000259" key="8">
    <source>
        <dbReference type="Pfam" id="PF05827"/>
    </source>
</evidence>
<sequence length="341" mass="38518">MHYTQCILITILFLKTTTSSLLLWSSKNIETPALSEFTNADLRDLEIDTETQVVAFTSKSLDVAQQFNQILNKEFRAYILSPQILLDNSLELSGNEDLNAVLHDYLASNVTVALIVDNDKRLKRSSSSVELLETYQEPINGPIVYSAVLPADKTVEAIIYSSKPPLLKTNASTIILGATNRTNLDIRDSYTRLIANIPVENGKISLRFKFYWISSYWYINSVEVEFVDAQIKTYNLTMNQELTAPRRFSYHCGGSAVFTDVENSIELHLFDVQAQPDAHNHRFNDAYNCVPFTTVPILSGIFVTFILEIGLIVGLTAINSIKTMDKFDNHKTKQLTITVWE</sequence>
<dbReference type="GO" id="GO:0001671">
    <property type="term" value="F:ATPase activator activity"/>
    <property type="evidence" value="ECO:0007669"/>
    <property type="project" value="TreeGrafter"/>
</dbReference>
<keyword evidence="4 6" id="KW-1133">Transmembrane helix</keyword>
<feature type="domain" description="V-type proton ATPase subunit S1 luminal" evidence="8">
    <location>
        <begin position="179"/>
        <end position="276"/>
    </location>
</feature>
<keyword evidence="3 6" id="KW-0812">Transmembrane</keyword>
<evidence type="ECO:0000256" key="3">
    <source>
        <dbReference type="ARBA" id="ARBA00022692"/>
    </source>
</evidence>